<dbReference type="SUPFAM" id="SSF56784">
    <property type="entry name" value="HAD-like"/>
    <property type="match status" value="1"/>
</dbReference>
<dbReference type="InterPro" id="IPR006068">
    <property type="entry name" value="ATPase_P-typ_cation-transptr_C"/>
</dbReference>
<dbReference type="PRINTS" id="PR00119">
    <property type="entry name" value="CATATPASE"/>
</dbReference>
<evidence type="ECO:0000256" key="6">
    <source>
        <dbReference type="ARBA" id="ARBA00022840"/>
    </source>
</evidence>
<dbReference type="GO" id="GO:0016887">
    <property type="term" value="F:ATP hydrolysis activity"/>
    <property type="evidence" value="ECO:0007669"/>
    <property type="project" value="InterPro"/>
</dbReference>
<dbReference type="GO" id="GO:0098662">
    <property type="term" value="P:inorganic cation transmembrane transport"/>
    <property type="evidence" value="ECO:0007669"/>
    <property type="project" value="UniProtKB-ARBA"/>
</dbReference>
<keyword evidence="4" id="KW-0479">Metal-binding</keyword>
<keyword evidence="7" id="KW-1278">Translocase</keyword>
<keyword evidence="3 10" id="KW-0812">Transmembrane</keyword>
<dbReference type="InterPro" id="IPR023214">
    <property type="entry name" value="HAD_sf"/>
</dbReference>
<dbReference type="InterPro" id="IPR050510">
    <property type="entry name" value="Cation_transp_ATPase_P-type"/>
</dbReference>
<dbReference type="SFLD" id="SFLDF00027">
    <property type="entry name" value="p-type_atpase"/>
    <property type="match status" value="1"/>
</dbReference>
<dbReference type="Pfam" id="PF13246">
    <property type="entry name" value="Cation_ATPase"/>
    <property type="match status" value="1"/>
</dbReference>
<dbReference type="InterPro" id="IPR008250">
    <property type="entry name" value="ATPase_P-typ_transduc_dom_A_sf"/>
</dbReference>
<dbReference type="SMART" id="SM00831">
    <property type="entry name" value="Cation_ATPase_N"/>
    <property type="match status" value="1"/>
</dbReference>
<dbReference type="Pfam" id="PF00122">
    <property type="entry name" value="E1-E2_ATPase"/>
    <property type="match status" value="1"/>
</dbReference>
<dbReference type="AlphaFoldDB" id="A0A6J6WBX8"/>
<dbReference type="SUPFAM" id="SSF81653">
    <property type="entry name" value="Calcium ATPase, transduction domain A"/>
    <property type="match status" value="1"/>
</dbReference>
<dbReference type="SFLD" id="SFLDG00002">
    <property type="entry name" value="C1.7:_P-type_atpase_like"/>
    <property type="match status" value="1"/>
</dbReference>
<comment type="subcellular location">
    <subcellularLocation>
        <location evidence="1">Cell membrane</location>
        <topology evidence="1">Multi-pass membrane protein</topology>
    </subcellularLocation>
</comment>
<name>A0A6J6WBX8_9ZZZZ</name>
<dbReference type="FunFam" id="2.70.150.10:FF:000016">
    <property type="entry name" value="Calcium-transporting P-type ATPase putative"/>
    <property type="match status" value="1"/>
</dbReference>
<dbReference type="PANTHER" id="PTHR43294:SF21">
    <property type="entry name" value="CATION TRANSPORTING ATPASE"/>
    <property type="match status" value="1"/>
</dbReference>
<dbReference type="InterPro" id="IPR036412">
    <property type="entry name" value="HAD-like_sf"/>
</dbReference>
<dbReference type="Gene3D" id="1.20.1110.10">
    <property type="entry name" value="Calcium-transporting ATPase, transmembrane domain"/>
    <property type="match status" value="1"/>
</dbReference>
<dbReference type="InterPro" id="IPR059000">
    <property type="entry name" value="ATPase_P-type_domA"/>
</dbReference>
<dbReference type="InterPro" id="IPR023299">
    <property type="entry name" value="ATPase_P-typ_cyto_dom_N"/>
</dbReference>
<dbReference type="PANTHER" id="PTHR43294">
    <property type="entry name" value="SODIUM/POTASSIUM-TRANSPORTING ATPASE SUBUNIT ALPHA"/>
    <property type="match status" value="1"/>
</dbReference>
<dbReference type="SUPFAM" id="SSF81660">
    <property type="entry name" value="Metal cation-transporting ATPase, ATP-binding domain N"/>
    <property type="match status" value="1"/>
</dbReference>
<keyword evidence="5" id="KW-0547">Nucleotide-binding</keyword>
<evidence type="ECO:0000256" key="9">
    <source>
        <dbReference type="ARBA" id="ARBA00023136"/>
    </source>
</evidence>
<protein>
    <submittedName>
        <fullName evidence="12">Unannotated protein</fullName>
    </submittedName>
</protein>
<dbReference type="Gene3D" id="3.40.50.1000">
    <property type="entry name" value="HAD superfamily/HAD-like"/>
    <property type="match status" value="1"/>
</dbReference>
<feature type="transmembrane region" description="Helical" evidence="10">
    <location>
        <begin position="283"/>
        <end position="309"/>
    </location>
</feature>
<dbReference type="GO" id="GO:0015662">
    <property type="term" value="F:P-type ion transporter activity"/>
    <property type="evidence" value="ECO:0007669"/>
    <property type="project" value="UniProtKB-ARBA"/>
</dbReference>
<dbReference type="InterPro" id="IPR018303">
    <property type="entry name" value="ATPase_P-typ_P_site"/>
</dbReference>
<evidence type="ECO:0000259" key="11">
    <source>
        <dbReference type="SMART" id="SM00831"/>
    </source>
</evidence>
<evidence type="ECO:0000256" key="5">
    <source>
        <dbReference type="ARBA" id="ARBA00022741"/>
    </source>
</evidence>
<dbReference type="InterPro" id="IPR004014">
    <property type="entry name" value="ATPase_P-typ_cation-transptr_N"/>
</dbReference>
<feature type="domain" description="Cation-transporting P-type ATPase N-terminal" evidence="11">
    <location>
        <begin position="16"/>
        <end position="89"/>
    </location>
</feature>
<keyword evidence="6" id="KW-0067">ATP-binding</keyword>
<feature type="transmembrane region" description="Helical" evidence="10">
    <location>
        <begin position="93"/>
        <end position="109"/>
    </location>
</feature>
<evidence type="ECO:0000256" key="2">
    <source>
        <dbReference type="ARBA" id="ARBA00022475"/>
    </source>
</evidence>
<dbReference type="InterPro" id="IPR023298">
    <property type="entry name" value="ATPase_P-typ_TM_dom_sf"/>
</dbReference>
<sequence>MPKKSKTATPSKPSTMWHSIDYERVLVDLDTSKTGLSSKDAAARLHADGPNELIDRGTKPAARILWEQVTAFMVLLLIGAAFLSLFIGKYFEAGAIGTIVILFSILGFLQEYRAENAIAALRRLAVPEVRVLRDSVITQISAVELVLGDVVLLEAGNVVPADLRLIEAVNLRIEEAALTGESLPVEKICEAIEDKTAPLGDRRNLGFSGTQVTFGRGLGVVVATGMSTEIGQIAELIQSVEPAATPLQLRLDRVGKQLAAGGVIVALILVVIGRLGGESWGDLVLTAISAAVAVIPEGLPAVVTLTLAIGSQRMLKRHALVRRLPAVETLGSVTVICSDKTGTLTQNRMTVTVFEGSGQRHILDDLDAIPDQHPTALLALTAGALCNDADIQVTEDGDVTTIGDPTETALLIAAHKAGIDVESLRIHTPRAGERPFDSERKRMSTVHGPLPSERRAGLALIEEGATVAFVKGAIDGLLPLTTHVWLHGKAEPITPEERDRINAANDNLAADGVRVLGVAYRVIDTDGIHDEIEDRLTLIGLLGIIDPPRPEARTAIATCNDAGIRVLMITGDHPLTARAIARELGIVGADDHTPSVTGREIEVMDDDQLMLAVKTTSVFARVSPEHKLRIVRALRAQGEVVAMTGDGVNDAPALRQADIGVAMGITGTDVSKEAADIVLRDDNFATIVSSVEEGRVIYDNLRRFVNYSLGGNIGKVLVLLLWPLVMLIITGATKDAIALMPLQLLWLNLMTDGLLGLAMGTEQAEPDVMMRKPVDPGSSIWSDGWGTRTIWVGVAIGVGALLLGAGYHGVGTTRGGDAPYFQSVIFTAIAFMQIFQAIGNRSTRLPLHRLDWKGNPTLLLAAGFVFLAQIAVLYTPFLRDAFHLQPLSALTLLLCIGVGVLLLVAIETVEWRQRVHREAVKV</sequence>
<organism evidence="12">
    <name type="scientific">freshwater metagenome</name>
    <dbReference type="NCBI Taxonomy" id="449393"/>
    <lineage>
        <taxon>unclassified sequences</taxon>
        <taxon>metagenomes</taxon>
        <taxon>ecological metagenomes</taxon>
    </lineage>
</organism>
<reference evidence="12" key="1">
    <citation type="submission" date="2020-05" db="EMBL/GenBank/DDBJ databases">
        <authorList>
            <person name="Chiriac C."/>
            <person name="Salcher M."/>
            <person name="Ghai R."/>
            <person name="Kavagutti S V."/>
        </authorList>
    </citation>
    <scope>NUCLEOTIDE SEQUENCE</scope>
</reference>
<dbReference type="EMBL" id="CAEZZU010000116">
    <property type="protein sequence ID" value="CAB4780784.1"/>
    <property type="molecule type" value="Genomic_DNA"/>
</dbReference>
<gene>
    <name evidence="12" type="ORF">UFOPK2925_00844</name>
</gene>
<dbReference type="NCBIfam" id="TIGR01494">
    <property type="entry name" value="ATPase_P-type"/>
    <property type="match status" value="2"/>
</dbReference>
<dbReference type="SFLD" id="SFLDS00003">
    <property type="entry name" value="Haloacid_Dehalogenase"/>
    <property type="match status" value="1"/>
</dbReference>
<dbReference type="GO" id="GO:0005524">
    <property type="term" value="F:ATP binding"/>
    <property type="evidence" value="ECO:0007669"/>
    <property type="project" value="UniProtKB-KW"/>
</dbReference>
<feature type="transmembrane region" description="Helical" evidence="10">
    <location>
        <begin position="789"/>
        <end position="808"/>
    </location>
</feature>
<dbReference type="Pfam" id="PF00689">
    <property type="entry name" value="Cation_ATPase_C"/>
    <property type="match status" value="1"/>
</dbReference>
<feature type="transmembrane region" description="Helical" evidence="10">
    <location>
        <begin position="744"/>
        <end position="761"/>
    </location>
</feature>
<evidence type="ECO:0000256" key="1">
    <source>
        <dbReference type="ARBA" id="ARBA00004651"/>
    </source>
</evidence>
<keyword evidence="2" id="KW-1003">Cell membrane</keyword>
<dbReference type="InterPro" id="IPR044492">
    <property type="entry name" value="P_typ_ATPase_HD_dom"/>
</dbReference>
<dbReference type="InterPro" id="IPR001757">
    <property type="entry name" value="P_typ_ATPase"/>
</dbReference>
<dbReference type="Gene3D" id="3.40.1110.10">
    <property type="entry name" value="Calcium-transporting ATPase, cytoplasmic domain N"/>
    <property type="match status" value="1"/>
</dbReference>
<feature type="transmembrane region" description="Helical" evidence="10">
    <location>
        <begin position="820"/>
        <end position="838"/>
    </location>
</feature>
<dbReference type="GO" id="GO:0005886">
    <property type="term" value="C:plasma membrane"/>
    <property type="evidence" value="ECO:0007669"/>
    <property type="project" value="UniProtKB-SubCell"/>
</dbReference>
<feature type="transmembrane region" description="Helical" evidence="10">
    <location>
        <begin position="69"/>
        <end position="87"/>
    </location>
</feature>
<dbReference type="PRINTS" id="PR00120">
    <property type="entry name" value="HATPASE"/>
</dbReference>
<dbReference type="Pfam" id="PF00690">
    <property type="entry name" value="Cation_ATPase_N"/>
    <property type="match status" value="1"/>
</dbReference>
<accession>A0A6J6WBX8</accession>
<dbReference type="FunFam" id="3.40.50.1000:FF:000028">
    <property type="entry name" value="Calcium-transporting P-type ATPase, putative"/>
    <property type="match status" value="1"/>
</dbReference>
<dbReference type="SUPFAM" id="SSF81665">
    <property type="entry name" value="Calcium ATPase, transmembrane domain M"/>
    <property type="match status" value="1"/>
</dbReference>
<evidence type="ECO:0000256" key="3">
    <source>
        <dbReference type="ARBA" id="ARBA00022692"/>
    </source>
</evidence>
<dbReference type="GO" id="GO:0140352">
    <property type="term" value="P:export from cell"/>
    <property type="evidence" value="ECO:0007669"/>
    <property type="project" value="UniProtKB-ARBA"/>
</dbReference>
<dbReference type="FunFam" id="3.40.50.1000:FF:000001">
    <property type="entry name" value="Phospholipid-transporting ATPase IC"/>
    <property type="match status" value="1"/>
</dbReference>
<keyword evidence="8 10" id="KW-1133">Transmembrane helix</keyword>
<feature type="transmembrane region" description="Helical" evidence="10">
    <location>
        <begin position="258"/>
        <end position="277"/>
    </location>
</feature>
<proteinExistence type="predicted"/>
<keyword evidence="9 10" id="KW-0472">Membrane</keyword>
<feature type="transmembrane region" description="Helical" evidence="10">
    <location>
        <begin position="858"/>
        <end position="877"/>
    </location>
</feature>
<dbReference type="GO" id="GO:0046872">
    <property type="term" value="F:metal ion binding"/>
    <property type="evidence" value="ECO:0007669"/>
    <property type="project" value="UniProtKB-KW"/>
</dbReference>
<evidence type="ECO:0000256" key="4">
    <source>
        <dbReference type="ARBA" id="ARBA00022723"/>
    </source>
</evidence>
<evidence type="ECO:0000256" key="7">
    <source>
        <dbReference type="ARBA" id="ARBA00022967"/>
    </source>
</evidence>
<dbReference type="PROSITE" id="PS00154">
    <property type="entry name" value="ATPASE_E1_E2"/>
    <property type="match status" value="1"/>
</dbReference>
<evidence type="ECO:0000256" key="10">
    <source>
        <dbReference type="SAM" id="Phobius"/>
    </source>
</evidence>
<feature type="transmembrane region" description="Helical" evidence="10">
    <location>
        <begin position="712"/>
        <end position="732"/>
    </location>
</feature>
<evidence type="ECO:0000256" key="8">
    <source>
        <dbReference type="ARBA" id="ARBA00022989"/>
    </source>
</evidence>
<dbReference type="GO" id="GO:0019829">
    <property type="term" value="F:ATPase-coupled monoatomic cation transmembrane transporter activity"/>
    <property type="evidence" value="ECO:0007669"/>
    <property type="project" value="UniProtKB-ARBA"/>
</dbReference>
<dbReference type="Gene3D" id="2.70.150.10">
    <property type="entry name" value="Calcium-transporting ATPase, cytoplasmic transduction domain A"/>
    <property type="match status" value="1"/>
</dbReference>
<feature type="transmembrane region" description="Helical" evidence="10">
    <location>
        <begin position="889"/>
        <end position="909"/>
    </location>
</feature>
<evidence type="ECO:0000313" key="12">
    <source>
        <dbReference type="EMBL" id="CAB4780784.1"/>
    </source>
</evidence>
<dbReference type="GO" id="GO:0046873">
    <property type="term" value="F:metal ion transmembrane transporter activity"/>
    <property type="evidence" value="ECO:0007669"/>
    <property type="project" value="UniProtKB-ARBA"/>
</dbReference>